<name>Q6IKK4_DROME</name>
<sequence length="145" mass="16068">MQREQCERAGNNAVVGKGGSRTLPRRSQNKLTYKAGKEGKSEVKPPTQWIHWLMWLHVAAAVATVVAAAVAAAAVDVAAAVVLSVQIRRVHNSAPLGQWQWQWQLQLHSAVRRQQHRATAYWGLSQLHSNVNQMPQQVANVQPIT</sequence>
<evidence type="ECO:0000256" key="1">
    <source>
        <dbReference type="SAM" id="MobiDB-lite"/>
    </source>
</evidence>
<feature type="transmembrane region" description="Helical" evidence="2">
    <location>
        <begin position="54"/>
        <end position="83"/>
    </location>
</feature>
<keyword evidence="2" id="KW-0812">Transmembrane</keyword>
<proteinExistence type="predicted"/>
<accession>Q6IKK4</accession>
<keyword evidence="2" id="KW-1133">Transmembrane helix</keyword>
<keyword evidence="2" id="KW-0472">Membrane</keyword>
<evidence type="ECO:0000313" key="3">
    <source>
        <dbReference type="EMBL" id="DAA03868.1"/>
    </source>
</evidence>
<evidence type="ECO:0000256" key="2">
    <source>
        <dbReference type="SAM" id="Phobius"/>
    </source>
</evidence>
<dbReference type="AlphaFoldDB" id="Q6IKK4"/>
<dbReference type="EMBL" id="BK002362">
    <property type="protein sequence ID" value="DAA03868.1"/>
    <property type="molecule type" value="Genomic_DNA"/>
</dbReference>
<protein>
    <submittedName>
        <fullName evidence="3">HDC12196</fullName>
    </submittedName>
</protein>
<feature type="region of interest" description="Disordered" evidence="1">
    <location>
        <begin position="1"/>
        <end position="28"/>
    </location>
</feature>
<reference evidence="3" key="1">
    <citation type="journal article" date="2003" name="Genome Biol.">
        <title>An integrated gene annotation and transcriptional profiling approach towards the full gene content of the Drosophila genome.</title>
        <authorList>
            <person name="Hild M."/>
            <person name="Beckmann B."/>
            <person name="Haas S.A."/>
            <person name="Koch B."/>
            <person name="Solovyev V."/>
            <person name="Busold C."/>
            <person name="Fellenberg K."/>
            <person name="Boutros M."/>
            <person name="Vingron M."/>
            <person name="Sauer F."/>
            <person name="Hoheisel J.D."/>
            <person name="Paro R."/>
        </authorList>
    </citation>
    <scope>NUCLEOTIDE SEQUENCE</scope>
</reference>
<organism evidence="3">
    <name type="scientific">Drosophila melanogaster</name>
    <name type="common">Fruit fly</name>
    <dbReference type="NCBI Taxonomy" id="7227"/>
    <lineage>
        <taxon>Eukaryota</taxon>
        <taxon>Metazoa</taxon>
        <taxon>Ecdysozoa</taxon>
        <taxon>Arthropoda</taxon>
        <taxon>Hexapoda</taxon>
        <taxon>Insecta</taxon>
        <taxon>Pterygota</taxon>
        <taxon>Neoptera</taxon>
        <taxon>Endopterygota</taxon>
        <taxon>Diptera</taxon>
        <taxon>Brachycera</taxon>
        <taxon>Muscomorpha</taxon>
        <taxon>Ephydroidea</taxon>
        <taxon>Drosophilidae</taxon>
        <taxon>Drosophila</taxon>
        <taxon>Sophophora</taxon>
    </lineage>
</organism>
<gene>
    <name evidence="3" type="ORF">HDC12196</name>
</gene>